<dbReference type="InterPro" id="IPR000873">
    <property type="entry name" value="AMP-dep_synth/lig_dom"/>
</dbReference>
<evidence type="ECO:0000256" key="9">
    <source>
        <dbReference type="ARBA" id="ARBA00023140"/>
    </source>
</evidence>
<dbReference type="InterPro" id="IPR022812">
    <property type="entry name" value="Dynamin"/>
</dbReference>
<dbReference type="GO" id="GO:0005874">
    <property type="term" value="C:microtubule"/>
    <property type="evidence" value="ECO:0007669"/>
    <property type="project" value="UniProtKB-KW"/>
</dbReference>
<dbReference type="PROSITE" id="PS51388">
    <property type="entry name" value="GED"/>
    <property type="match status" value="1"/>
</dbReference>
<evidence type="ECO:0000256" key="4">
    <source>
        <dbReference type="ARBA" id="ARBA00022583"/>
    </source>
</evidence>
<protein>
    <recommendedName>
        <fullName evidence="3">dynamin GTPase</fullName>
        <ecNumber evidence="3">3.6.5.5</ecNumber>
    </recommendedName>
</protein>
<dbReference type="InterPro" id="IPR019762">
    <property type="entry name" value="Dynamin_GTPase_CS"/>
</dbReference>
<dbReference type="PRINTS" id="PR00195">
    <property type="entry name" value="DYNAMIN"/>
</dbReference>
<dbReference type="EC" id="3.6.5.5" evidence="3"/>
<dbReference type="SMART" id="SM00053">
    <property type="entry name" value="DYNc"/>
    <property type="match status" value="1"/>
</dbReference>
<evidence type="ECO:0000256" key="12">
    <source>
        <dbReference type="RuleBase" id="RU003932"/>
    </source>
</evidence>
<comment type="caution">
    <text evidence="17">The sequence shown here is derived from an EMBL/GenBank/DDBJ whole genome shotgun (WGS) entry which is preliminary data.</text>
</comment>
<dbReference type="PROSITE" id="PS00410">
    <property type="entry name" value="G_DYNAMIN_1"/>
    <property type="match status" value="1"/>
</dbReference>
<dbReference type="Gene3D" id="3.40.50.300">
    <property type="entry name" value="P-loop containing nucleotide triphosphate hydrolases"/>
    <property type="match status" value="1"/>
</dbReference>
<evidence type="ECO:0000313" key="18">
    <source>
        <dbReference type="Proteomes" id="UP001175271"/>
    </source>
</evidence>
<feature type="domain" description="Dynamin-type G" evidence="16">
    <location>
        <begin position="45"/>
        <end position="313"/>
    </location>
</feature>
<evidence type="ECO:0000259" key="14">
    <source>
        <dbReference type="PROSITE" id="PS51123"/>
    </source>
</evidence>
<dbReference type="InterPro" id="IPR030381">
    <property type="entry name" value="G_DYNAMIN_dom"/>
</dbReference>
<evidence type="ECO:0000256" key="5">
    <source>
        <dbReference type="ARBA" id="ARBA00022701"/>
    </source>
</evidence>
<keyword evidence="18" id="KW-1185">Reference proteome</keyword>
<evidence type="ECO:0000256" key="13">
    <source>
        <dbReference type="SAM" id="MobiDB-lite"/>
    </source>
</evidence>
<evidence type="ECO:0000256" key="8">
    <source>
        <dbReference type="ARBA" id="ARBA00023134"/>
    </source>
</evidence>
<name>A0AA39LL87_9BILA</name>
<keyword evidence="10" id="KW-0505">Motor protein</keyword>
<dbReference type="Proteomes" id="UP001175271">
    <property type="component" value="Unassembled WGS sequence"/>
</dbReference>
<dbReference type="PANTHER" id="PTHR11566:SF212">
    <property type="entry name" value="DYNAMIN"/>
    <property type="match status" value="1"/>
</dbReference>
<dbReference type="Pfam" id="PF02212">
    <property type="entry name" value="GED"/>
    <property type="match status" value="1"/>
</dbReference>
<dbReference type="InterPro" id="IPR001401">
    <property type="entry name" value="Dynamin_GTPase"/>
</dbReference>
<dbReference type="FunFam" id="3.40.50.300:FF:000045">
    <property type="entry name" value="dynamin-1 isoform X2"/>
    <property type="match status" value="1"/>
</dbReference>
<evidence type="ECO:0000256" key="10">
    <source>
        <dbReference type="ARBA" id="ARBA00023175"/>
    </source>
</evidence>
<feature type="region of interest" description="Disordered" evidence="13">
    <location>
        <begin position="560"/>
        <end position="584"/>
    </location>
</feature>
<dbReference type="InterPro" id="IPR020850">
    <property type="entry name" value="GED_dom"/>
</dbReference>
<sequence>MPPEENGTRQGRALRRRVDQAFMQDLILLVNKFQDLCNQIGSSFDFDLPQIVVVGEQSVGKSSILENFVGKDFLPRGTGIVTRCPLILQLINEPNGVERAIFQHKPNEEFTDFSRVRTEIEAETNRSTGGNQGITEKSINLKIFSPHVLNLTLVDLPGVTRVATGNQRDDIESVVREMILSFIKKPNCLILACSQAVVDLSLSEALLLARRVDPHGERTIGVLTKLDLMDNGTDASDILKNKILPLKKGYIGVVNRSQQAINEHLDMATALKKEDEYFKGHPAYSSIAKRQGTRYLQRFLNQQLAEHIGKTLPTLLDSIGRQREELSRELETFAEVPKEETDVRRIITALINLVADRMNNDLGNNLARPEGCLPDEMLNGGARIKQIFSVDFARGIAEQTAVNEEMLRKQICYAIQNANGIRAGHFIDEKVFEDVVNKQLIRLKDPSCKVAEKVATTMSMVLGEALSVMKIYPQLMSYCSKEIQKFLLGCEKTAKERIELQFLYEITLIATEHAMIRPSGTHEEGSESRQVQGVHIKDGNKKWTATVEVSREALSWNADGQFLSDNEEDSDDDEEEQSQLKPATAVEAVPESAMLRVPLDHAVLHYIKADEDGGGNKLLLFPLSRGGDERKSAPNLVLTAESIEQLVDAFHQVGFYPSVQNSENGYDREYVEYIRADTATNNNVEVVREMARKYMEVQRKTIQTIVPKIVTFTVVDQASNFLKETLLCDLCAHGEKLLEESPEVVHQRTELREMVDTYDEILKVADDMGAMTLETPNKPALINAHDESDQVTYQDLYVKSLSVASFLKDTHFGHGDVAAVCMPNRWEFLPIFCGVALQGGALSGASYQFTEFELERQFKDCGCKIVFCSGDTLDKAEGTARKCPLIRMIIVIESKTNGSYGPGIVSFKTVMATKPDVMFHESDIDVDRDDVFLPYSSGTTGNPKGVMISHKNLSSGVTIYGKHMEEYYFKKIDPSLTWQSQNHLIFAPFYHVFGFVLLQTVMQAGGTAVVMSKFDLELYCKTIEKYTINFIAIVPPILVLLCKSPLVDKYDHSSVKAIFCGGAPSGRELCIDIMKRLPNLKDISQGYGMTEITLSCTLPVHGQQQEIGNVGKVVPNFELKIVDTNTRKPVSANERGEATAEVIDDEGWLRTGDIGYVDENGFLFIVDRLKELIKVKGLQVPPAELEDVLLSHPLIKDAAVIGVPHKKDGEQPMAFVVRADECLSEEEVKKYIADRLARYKRLTGGVQFLPQIPKSPSGKILRRFLRDEANVIRKVSKL</sequence>
<dbReference type="FunFam" id="3.30.300.30:FF:000007">
    <property type="entry name" value="4-coumarate--CoA ligase 2"/>
    <property type="match status" value="1"/>
</dbReference>
<keyword evidence="8 12" id="KW-0342">GTP-binding</keyword>
<feature type="compositionally biased region" description="Acidic residues" evidence="13">
    <location>
        <begin position="565"/>
        <end position="577"/>
    </location>
</feature>
<dbReference type="InterPro" id="IPR006665">
    <property type="entry name" value="OmpA-like"/>
</dbReference>
<dbReference type="GO" id="GO:0031623">
    <property type="term" value="P:receptor internalization"/>
    <property type="evidence" value="ECO:0007669"/>
    <property type="project" value="TreeGrafter"/>
</dbReference>
<dbReference type="Gene3D" id="3.40.50.12780">
    <property type="entry name" value="N-terminal domain of ligase-like"/>
    <property type="match status" value="1"/>
</dbReference>
<comment type="catalytic activity">
    <reaction evidence="11">
        <text>GTP + H2O = GDP + phosphate + H(+)</text>
        <dbReference type="Rhea" id="RHEA:19669"/>
        <dbReference type="ChEBI" id="CHEBI:15377"/>
        <dbReference type="ChEBI" id="CHEBI:15378"/>
        <dbReference type="ChEBI" id="CHEBI:37565"/>
        <dbReference type="ChEBI" id="CHEBI:43474"/>
        <dbReference type="ChEBI" id="CHEBI:58189"/>
        <dbReference type="EC" id="3.6.5.5"/>
    </reaction>
</comment>
<dbReference type="SUPFAM" id="SSF52540">
    <property type="entry name" value="P-loop containing nucleoside triphosphate hydrolases"/>
    <property type="match status" value="1"/>
</dbReference>
<evidence type="ECO:0000256" key="6">
    <source>
        <dbReference type="ARBA" id="ARBA00022741"/>
    </source>
</evidence>
<dbReference type="Pfam" id="PF00501">
    <property type="entry name" value="AMP-binding"/>
    <property type="match status" value="1"/>
</dbReference>
<comment type="subcellular location">
    <subcellularLocation>
        <location evidence="1">Peroxisome</location>
    </subcellularLocation>
</comment>
<dbReference type="SMART" id="SM00302">
    <property type="entry name" value="GED"/>
    <property type="match status" value="1"/>
</dbReference>
<keyword evidence="7" id="KW-0378">Hydrolase</keyword>
<reference evidence="17" key="1">
    <citation type="submission" date="2023-06" db="EMBL/GenBank/DDBJ databases">
        <title>Genomic analysis of the entomopathogenic nematode Steinernema hermaphroditum.</title>
        <authorList>
            <person name="Schwarz E.M."/>
            <person name="Heppert J.K."/>
            <person name="Baniya A."/>
            <person name="Schwartz H.T."/>
            <person name="Tan C.-H."/>
            <person name="Antoshechkin I."/>
            <person name="Sternberg P.W."/>
            <person name="Goodrich-Blair H."/>
            <person name="Dillman A.R."/>
        </authorList>
    </citation>
    <scope>NUCLEOTIDE SEQUENCE</scope>
    <source>
        <strain evidence="17">PS9179</strain>
        <tissue evidence="17">Whole animal</tissue>
    </source>
</reference>
<dbReference type="PROSITE" id="PS51718">
    <property type="entry name" value="G_DYNAMIN_2"/>
    <property type="match status" value="1"/>
</dbReference>
<dbReference type="InterPro" id="IPR000375">
    <property type="entry name" value="Dynamin_stalk"/>
</dbReference>
<dbReference type="CDD" id="cd08771">
    <property type="entry name" value="DLP_1"/>
    <property type="match status" value="1"/>
</dbReference>
<dbReference type="GO" id="GO:0008017">
    <property type="term" value="F:microtubule binding"/>
    <property type="evidence" value="ECO:0007669"/>
    <property type="project" value="TreeGrafter"/>
</dbReference>
<dbReference type="CDD" id="cd05911">
    <property type="entry name" value="Firefly_Luc_like"/>
    <property type="match status" value="1"/>
</dbReference>
<dbReference type="Pfam" id="PF00350">
    <property type="entry name" value="Dynamin_N"/>
    <property type="match status" value="1"/>
</dbReference>
<dbReference type="Gene3D" id="1.20.120.1240">
    <property type="entry name" value="Dynamin, middle domain"/>
    <property type="match status" value="2"/>
</dbReference>
<keyword evidence="4" id="KW-0254">Endocytosis</keyword>
<dbReference type="InterPro" id="IPR027417">
    <property type="entry name" value="P-loop_NTPase"/>
</dbReference>
<keyword evidence="5" id="KW-0493">Microtubule</keyword>
<feature type="domain" description="GED" evidence="15">
    <location>
        <begin position="684"/>
        <end position="773"/>
    </location>
</feature>
<dbReference type="Gene3D" id="3.30.300.30">
    <property type="match status" value="1"/>
</dbReference>
<dbReference type="PANTHER" id="PTHR11566">
    <property type="entry name" value="DYNAMIN"/>
    <property type="match status" value="1"/>
</dbReference>
<evidence type="ECO:0000256" key="2">
    <source>
        <dbReference type="ARBA" id="ARBA00006432"/>
    </source>
</evidence>
<evidence type="ECO:0000259" key="15">
    <source>
        <dbReference type="PROSITE" id="PS51388"/>
    </source>
</evidence>
<dbReference type="InterPro" id="IPR042099">
    <property type="entry name" value="ANL_N_sf"/>
</dbReference>
<dbReference type="PROSITE" id="PS00455">
    <property type="entry name" value="AMP_BINDING"/>
    <property type="match status" value="1"/>
</dbReference>
<dbReference type="AlphaFoldDB" id="A0AA39LL87"/>
<dbReference type="GO" id="GO:0005777">
    <property type="term" value="C:peroxisome"/>
    <property type="evidence" value="ECO:0007669"/>
    <property type="project" value="UniProtKB-SubCell"/>
</dbReference>
<dbReference type="GO" id="GO:0005525">
    <property type="term" value="F:GTP binding"/>
    <property type="evidence" value="ECO:0007669"/>
    <property type="project" value="UniProtKB-KW"/>
</dbReference>
<dbReference type="Pfam" id="PF13193">
    <property type="entry name" value="AMP-binding_C"/>
    <property type="match status" value="1"/>
</dbReference>
<gene>
    <name evidence="17" type="ORF">QR680_015819</name>
</gene>
<dbReference type="GO" id="GO:0005886">
    <property type="term" value="C:plasma membrane"/>
    <property type="evidence" value="ECO:0007669"/>
    <property type="project" value="TreeGrafter"/>
</dbReference>
<dbReference type="SUPFAM" id="SSF56801">
    <property type="entry name" value="Acetyl-CoA synthetase-like"/>
    <property type="match status" value="1"/>
</dbReference>
<dbReference type="InterPro" id="IPR020845">
    <property type="entry name" value="AMP-binding_CS"/>
</dbReference>
<evidence type="ECO:0000256" key="3">
    <source>
        <dbReference type="ARBA" id="ARBA00011980"/>
    </source>
</evidence>
<dbReference type="Pfam" id="PF01031">
    <property type="entry name" value="Dynamin_M"/>
    <property type="match status" value="1"/>
</dbReference>
<dbReference type="InterPro" id="IPR003130">
    <property type="entry name" value="GED"/>
</dbReference>
<evidence type="ECO:0000256" key="1">
    <source>
        <dbReference type="ARBA" id="ARBA00004275"/>
    </source>
</evidence>
<dbReference type="PROSITE" id="PS51123">
    <property type="entry name" value="OMPA_2"/>
    <property type="match status" value="1"/>
</dbReference>
<keyword evidence="9" id="KW-0576">Peroxisome</keyword>
<feature type="domain" description="OmpA-like" evidence="14">
    <location>
        <begin position="1"/>
        <end position="26"/>
    </location>
</feature>
<comment type="similarity">
    <text evidence="2">Belongs to the ATP-dependent AMP-binding enzyme family.</text>
</comment>
<comment type="similarity">
    <text evidence="12">Belongs to the TRAFAC class dynamin-like GTPase superfamily. Dynamin/Fzo/YdjA family.</text>
</comment>
<evidence type="ECO:0000256" key="7">
    <source>
        <dbReference type="ARBA" id="ARBA00022801"/>
    </source>
</evidence>
<accession>A0AA39LL87</accession>
<keyword evidence="6 12" id="KW-0547">Nucleotide-binding</keyword>
<dbReference type="InterPro" id="IPR045063">
    <property type="entry name" value="Dynamin_N"/>
</dbReference>
<evidence type="ECO:0000259" key="16">
    <source>
        <dbReference type="PROSITE" id="PS51718"/>
    </source>
</evidence>
<dbReference type="GO" id="GO:0003924">
    <property type="term" value="F:GTPase activity"/>
    <property type="evidence" value="ECO:0007669"/>
    <property type="project" value="InterPro"/>
</dbReference>
<organism evidence="17 18">
    <name type="scientific">Steinernema hermaphroditum</name>
    <dbReference type="NCBI Taxonomy" id="289476"/>
    <lineage>
        <taxon>Eukaryota</taxon>
        <taxon>Metazoa</taxon>
        <taxon>Ecdysozoa</taxon>
        <taxon>Nematoda</taxon>
        <taxon>Chromadorea</taxon>
        <taxon>Rhabditida</taxon>
        <taxon>Tylenchina</taxon>
        <taxon>Panagrolaimomorpha</taxon>
        <taxon>Strongyloidoidea</taxon>
        <taxon>Steinernematidae</taxon>
        <taxon>Steinernema</taxon>
    </lineage>
</organism>
<proteinExistence type="inferred from homology"/>
<dbReference type="InterPro" id="IPR045851">
    <property type="entry name" value="AMP-bd_C_sf"/>
</dbReference>
<evidence type="ECO:0000256" key="11">
    <source>
        <dbReference type="ARBA" id="ARBA00048040"/>
    </source>
</evidence>
<dbReference type="InterPro" id="IPR025110">
    <property type="entry name" value="AMP-bd_C"/>
</dbReference>
<evidence type="ECO:0000313" key="17">
    <source>
        <dbReference type="EMBL" id="KAK0401492.1"/>
    </source>
</evidence>
<dbReference type="EMBL" id="JAUCMV010000004">
    <property type="protein sequence ID" value="KAK0401492.1"/>
    <property type="molecule type" value="Genomic_DNA"/>
</dbReference>